<dbReference type="InterPro" id="IPR005107">
    <property type="entry name" value="CO_DH_flav_C"/>
</dbReference>
<dbReference type="SMART" id="SM01008">
    <property type="entry name" value="Ald_Xan_dh_C"/>
    <property type="match status" value="1"/>
</dbReference>
<accession>A0A1Y1Z2N1</accession>
<dbReference type="InterPro" id="IPR016208">
    <property type="entry name" value="Ald_Oxase/xanthine_DH-like"/>
</dbReference>
<dbReference type="Pfam" id="PF01799">
    <property type="entry name" value="Fer2_2"/>
    <property type="match status" value="1"/>
</dbReference>
<dbReference type="SUPFAM" id="SSF54665">
    <property type="entry name" value="CO dehydrogenase molybdoprotein N-domain-like"/>
    <property type="match status" value="1"/>
</dbReference>
<dbReference type="InterPro" id="IPR046867">
    <property type="entry name" value="AldOxase/xan_DH_MoCoBD2"/>
</dbReference>
<dbReference type="Gene3D" id="3.30.465.10">
    <property type="match status" value="1"/>
</dbReference>
<dbReference type="SMART" id="SM01092">
    <property type="entry name" value="CO_deh_flav_C"/>
    <property type="match status" value="1"/>
</dbReference>
<organism evidence="23 24">
    <name type="scientific">Basidiobolus meristosporus CBS 931.73</name>
    <dbReference type="NCBI Taxonomy" id="1314790"/>
    <lineage>
        <taxon>Eukaryota</taxon>
        <taxon>Fungi</taxon>
        <taxon>Fungi incertae sedis</taxon>
        <taxon>Zoopagomycota</taxon>
        <taxon>Entomophthoromycotina</taxon>
        <taxon>Basidiobolomycetes</taxon>
        <taxon>Basidiobolales</taxon>
        <taxon>Basidiobolaceae</taxon>
        <taxon>Basidiobolus</taxon>
    </lineage>
</organism>
<dbReference type="Gene3D" id="3.90.1170.50">
    <property type="entry name" value="Aldehyde oxidase/xanthine dehydrogenase, a/b hammerhead"/>
    <property type="match status" value="1"/>
</dbReference>
<dbReference type="Pfam" id="PF00941">
    <property type="entry name" value="FAD_binding_5"/>
    <property type="match status" value="1"/>
</dbReference>
<feature type="binding site" evidence="20">
    <location>
        <position position="76"/>
    </location>
    <ligand>
        <name>[2Fe-2S] cluster</name>
        <dbReference type="ChEBI" id="CHEBI:190135"/>
        <label>1</label>
    </ligand>
</feature>
<evidence type="ECO:0000256" key="20">
    <source>
        <dbReference type="PIRSR" id="PIRSR000127-3"/>
    </source>
</evidence>
<dbReference type="FunFam" id="3.30.365.10:FF:000001">
    <property type="entry name" value="Xanthine dehydrogenase oxidase"/>
    <property type="match status" value="1"/>
</dbReference>
<evidence type="ECO:0000256" key="14">
    <source>
        <dbReference type="ARBA" id="ARBA00023140"/>
    </source>
</evidence>
<feature type="binding site" evidence="20">
    <location>
        <position position="115"/>
    </location>
    <ligand>
        <name>[2Fe-2S] cluster</name>
        <dbReference type="ChEBI" id="CHEBI:190135"/>
        <label>2</label>
    </ligand>
</feature>
<gene>
    <name evidence="23" type="ORF">K493DRAFT_206257</name>
</gene>
<dbReference type="SUPFAM" id="SSF47741">
    <property type="entry name" value="CO dehydrogenase ISP C-domain like"/>
    <property type="match status" value="1"/>
</dbReference>
<evidence type="ECO:0000256" key="3">
    <source>
        <dbReference type="ARBA" id="ARBA00006849"/>
    </source>
</evidence>
<feature type="binding site" evidence="19">
    <location>
        <position position="397"/>
    </location>
    <ligand>
        <name>FAD</name>
        <dbReference type="ChEBI" id="CHEBI:57692"/>
    </ligand>
</feature>
<feature type="binding site" evidence="19">
    <location>
        <position position="374"/>
    </location>
    <ligand>
        <name>FAD</name>
        <dbReference type="ChEBI" id="CHEBI:57692"/>
    </ligand>
</feature>
<keyword evidence="14" id="KW-0576">Peroxisome</keyword>
<evidence type="ECO:0000256" key="9">
    <source>
        <dbReference type="ARBA" id="ARBA00022827"/>
    </source>
</evidence>
<dbReference type="InterPro" id="IPR036884">
    <property type="entry name" value="2Fe-2S-bd_dom_sf"/>
</dbReference>
<dbReference type="InterPro" id="IPR036010">
    <property type="entry name" value="2Fe-2S_ferredoxin-like_sf"/>
</dbReference>
<dbReference type="Gene3D" id="3.30.43.10">
    <property type="entry name" value="Uridine Diphospho-n-acetylenolpyruvylglucosamine Reductase, domain 2"/>
    <property type="match status" value="1"/>
</dbReference>
<dbReference type="InParanoid" id="A0A1Y1Z2N1"/>
<evidence type="ECO:0000256" key="5">
    <source>
        <dbReference type="ARBA" id="ARBA00022505"/>
    </source>
</evidence>
<evidence type="ECO:0000256" key="10">
    <source>
        <dbReference type="ARBA" id="ARBA00023002"/>
    </source>
</evidence>
<feature type="binding site" evidence="20">
    <location>
        <position position="118"/>
    </location>
    <ligand>
        <name>[2Fe-2S] cluster</name>
        <dbReference type="ChEBI" id="CHEBI:190135"/>
        <label>2</label>
    </ligand>
</feature>
<evidence type="ECO:0000256" key="15">
    <source>
        <dbReference type="ARBA" id="ARBA00034078"/>
    </source>
</evidence>
<dbReference type="SUPFAM" id="SSF56003">
    <property type="entry name" value="Molybdenum cofactor-binding domain"/>
    <property type="match status" value="1"/>
</dbReference>
<dbReference type="Pfam" id="PF00111">
    <property type="entry name" value="Fer2"/>
    <property type="match status" value="1"/>
</dbReference>
<dbReference type="STRING" id="1314790.A0A1Y1Z2N1"/>
<dbReference type="SUPFAM" id="SSF55447">
    <property type="entry name" value="CO dehydrogenase flavoprotein C-terminal domain-like"/>
    <property type="match status" value="1"/>
</dbReference>
<dbReference type="GO" id="GO:0005777">
    <property type="term" value="C:peroxisome"/>
    <property type="evidence" value="ECO:0007669"/>
    <property type="project" value="UniProtKB-SubCell"/>
</dbReference>
<feature type="binding site" evidence="20">
    <location>
        <position position="796"/>
    </location>
    <ligand>
        <name>Mo-molybdopterin</name>
        <dbReference type="ChEBI" id="CHEBI:71302"/>
    </ligand>
    <ligandPart>
        <name>Mo</name>
        <dbReference type="ChEBI" id="CHEBI:28685"/>
    </ligandPart>
</feature>
<dbReference type="InterPro" id="IPR016169">
    <property type="entry name" value="FAD-bd_PCMH_sub2"/>
</dbReference>
<evidence type="ECO:0000313" key="23">
    <source>
        <dbReference type="EMBL" id="ORY04095.1"/>
    </source>
</evidence>
<dbReference type="InterPro" id="IPR014309">
    <property type="entry name" value="Xanthine_DH_Mopterin-bd_su"/>
</dbReference>
<evidence type="ECO:0000256" key="4">
    <source>
        <dbReference type="ARBA" id="ARBA00013123"/>
    </source>
</evidence>
<dbReference type="InterPro" id="IPR036856">
    <property type="entry name" value="Ald_Oxase/Xan_DH_a/b_sf"/>
</dbReference>
<dbReference type="InterPro" id="IPR001041">
    <property type="entry name" value="2Fe-2S_ferredoxin-type"/>
</dbReference>
<dbReference type="Proteomes" id="UP000193498">
    <property type="component" value="Unassembled WGS sequence"/>
</dbReference>
<comment type="cofactor">
    <cofactor evidence="20">
        <name>Mo-molybdopterin</name>
        <dbReference type="ChEBI" id="CHEBI:71302"/>
    </cofactor>
    <text evidence="20">Binds 1 Mo-molybdopterin (Mo-MPT) cofactor per subunit.</text>
</comment>
<keyword evidence="12 20" id="KW-0411">Iron-sulfur</keyword>
<comment type="caution">
    <text evidence="23">The sequence shown here is derived from an EMBL/GenBank/DDBJ whole genome shotgun (WGS) entry which is preliminary data.</text>
</comment>
<keyword evidence="9 19" id="KW-0274">FAD</keyword>
<evidence type="ECO:0000256" key="12">
    <source>
        <dbReference type="ARBA" id="ARBA00023014"/>
    </source>
</evidence>
<evidence type="ECO:0000259" key="22">
    <source>
        <dbReference type="PROSITE" id="PS51387"/>
    </source>
</evidence>
<dbReference type="InterPro" id="IPR016167">
    <property type="entry name" value="FAD-bd_PCMH_sub1"/>
</dbReference>
<dbReference type="Pfam" id="PF20256">
    <property type="entry name" value="MoCoBD_2"/>
    <property type="match status" value="1"/>
</dbReference>
<dbReference type="EMBL" id="MCFE01000039">
    <property type="protein sequence ID" value="ORY04095.1"/>
    <property type="molecule type" value="Genomic_DNA"/>
</dbReference>
<feature type="binding site" evidence="19">
    <location>
        <position position="909"/>
    </location>
    <ligand>
        <name>substrate</name>
    </ligand>
</feature>
<dbReference type="PANTHER" id="PTHR45444:SF3">
    <property type="entry name" value="XANTHINE DEHYDROGENASE"/>
    <property type="match status" value="1"/>
</dbReference>
<comment type="cofactor">
    <cofactor evidence="15">
        <name>[2Fe-2S] cluster</name>
        <dbReference type="ChEBI" id="CHEBI:190135"/>
    </cofactor>
</comment>
<dbReference type="InterPro" id="IPR037165">
    <property type="entry name" value="AldOxase/xan_DH_Mopterin-bd_sf"/>
</dbReference>
<dbReference type="Pfam" id="PF02738">
    <property type="entry name" value="MoCoBD_1"/>
    <property type="match status" value="1"/>
</dbReference>
<feature type="binding site" evidence="20">
    <location>
        <position position="1108"/>
    </location>
    <ligand>
        <name>Mo-molybdopterin</name>
        <dbReference type="ChEBI" id="CHEBI:71302"/>
    </ligand>
    <ligandPart>
        <name>Mo</name>
        <dbReference type="ChEBI" id="CHEBI:28685"/>
    </ligandPart>
</feature>
<dbReference type="FunFam" id="3.30.365.10:FF:000004">
    <property type="entry name" value="Xanthine dehydrogenase oxidase"/>
    <property type="match status" value="1"/>
</dbReference>
<evidence type="ECO:0000256" key="18">
    <source>
        <dbReference type="PIRSR" id="PIRSR000127-1"/>
    </source>
</evidence>
<keyword evidence="5 20" id="KW-0500">Molybdenum</keyword>
<dbReference type="GO" id="GO:0005506">
    <property type="term" value="F:iron ion binding"/>
    <property type="evidence" value="ECO:0007669"/>
    <property type="project" value="InterPro"/>
</dbReference>
<keyword evidence="13" id="KW-0520">NAD</keyword>
<dbReference type="NCBIfam" id="TIGR02963">
    <property type="entry name" value="xanthine_xdhA"/>
    <property type="match status" value="1"/>
</dbReference>
<evidence type="ECO:0000256" key="2">
    <source>
        <dbReference type="ARBA" id="ARBA00004275"/>
    </source>
</evidence>
<dbReference type="Gene3D" id="3.10.20.30">
    <property type="match status" value="1"/>
</dbReference>
<evidence type="ECO:0000256" key="11">
    <source>
        <dbReference type="ARBA" id="ARBA00023004"/>
    </source>
</evidence>
<dbReference type="Gene3D" id="3.30.390.50">
    <property type="entry name" value="CO dehydrogenase flavoprotein, C-terminal domain"/>
    <property type="match status" value="1"/>
</dbReference>
<feature type="binding site" evidence="20">
    <location>
        <position position="827"/>
    </location>
    <ligand>
        <name>Mo-molybdopterin</name>
        <dbReference type="ChEBI" id="CHEBI:71302"/>
    </ligand>
    <ligandPart>
        <name>Mo</name>
        <dbReference type="ChEBI" id="CHEBI:28685"/>
    </ligandPart>
</feature>
<evidence type="ECO:0000256" key="7">
    <source>
        <dbReference type="ARBA" id="ARBA00022714"/>
    </source>
</evidence>
<proteinExistence type="inferred from homology"/>
<dbReference type="SUPFAM" id="SSF56176">
    <property type="entry name" value="FAD-binding/transporter-associated domain-like"/>
    <property type="match status" value="1"/>
</dbReference>
<comment type="catalytic activity">
    <reaction evidence="16">
        <text>xanthine + NAD(+) + H2O = urate + NADH + H(+)</text>
        <dbReference type="Rhea" id="RHEA:16669"/>
        <dbReference type="ChEBI" id="CHEBI:15377"/>
        <dbReference type="ChEBI" id="CHEBI:15378"/>
        <dbReference type="ChEBI" id="CHEBI:17712"/>
        <dbReference type="ChEBI" id="CHEBI:17775"/>
        <dbReference type="ChEBI" id="CHEBI:57540"/>
        <dbReference type="ChEBI" id="CHEBI:57945"/>
        <dbReference type="EC" id="1.17.1.4"/>
    </reaction>
</comment>
<keyword evidence="24" id="KW-1185">Reference proteome</keyword>
<feature type="domain" description="FAD-binding PCMH-type" evidence="22">
    <location>
        <begin position="266"/>
        <end position="451"/>
    </location>
</feature>
<reference evidence="23 24" key="1">
    <citation type="submission" date="2016-07" db="EMBL/GenBank/DDBJ databases">
        <title>Pervasive Adenine N6-methylation of Active Genes in Fungi.</title>
        <authorList>
            <consortium name="DOE Joint Genome Institute"/>
            <person name="Mondo S.J."/>
            <person name="Dannebaum R.O."/>
            <person name="Kuo R.C."/>
            <person name="Labutti K."/>
            <person name="Haridas S."/>
            <person name="Kuo A."/>
            <person name="Salamov A."/>
            <person name="Ahrendt S.R."/>
            <person name="Lipzen A."/>
            <person name="Sullivan W."/>
            <person name="Andreopoulos W.B."/>
            <person name="Clum A."/>
            <person name="Lindquist E."/>
            <person name="Daum C."/>
            <person name="Ramamoorthy G.K."/>
            <person name="Gryganskyi A."/>
            <person name="Culley D."/>
            <person name="Magnuson J.K."/>
            <person name="James T.Y."/>
            <person name="O'Malley M.A."/>
            <person name="Stajich J.E."/>
            <person name="Spatafora J.W."/>
            <person name="Visel A."/>
            <person name="Grigoriev I.V."/>
        </authorList>
    </citation>
    <scope>NUCLEOTIDE SEQUENCE [LARGE SCALE GENOMIC DNA]</scope>
    <source>
        <strain evidence="23 24">CBS 931.73</strain>
    </source>
</reference>
<evidence type="ECO:0000256" key="16">
    <source>
        <dbReference type="ARBA" id="ARBA00049017"/>
    </source>
</evidence>
<evidence type="ECO:0000259" key="21">
    <source>
        <dbReference type="PROSITE" id="PS51085"/>
    </source>
</evidence>
<dbReference type="InterPro" id="IPR012675">
    <property type="entry name" value="Beta-grasp_dom_sf"/>
</dbReference>
<feature type="binding site" evidence="19">
    <location>
        <position position="1039"/>
    </location>
    <ligand>
        <name>substrate</name>
    </ligand>
</feature>
<dbReference type="InterPro" id="IPR002346">
    <property type="entry name" value="Mopterin_DH_FAD-bd"/>
</dbReference>
<dbReference type="GO" id="GO:0030151">
    <property type="term" value="F:molybdenum ion binding"/>
    <property type="evidence" value="ECO:0007669"/>
    <property type="project" value="InterPro"/>
</dbReference>
<comment type="catalytic activity">
    <reaction evidence="17">
        <text>hypoxanthine + NAD(+) + H2O = xanthine + NADH + H(+)</text>
        <dbReference type="Rhea" id="RHEA:24670"/>
        <dbReference type="ChEBI" id="CHEBI:15377"/>
        <dbReference type="ChEBI" id="CHEBI:15378"/>
        <dbReference type="ChEBI" id="CHEBI:17368"/>
        <dbReference type="ChEBI" id="CHEBI:17712"/>
        <dbReference type="ChEBI" id="CHEBI:57540"/>
        <dbReference type="ChEBI" id="CHEBI:57945"/>
        <dbReference type="EC" id="1.17.1.4"/>
    </reaction>
</comment>
<dbReference type="FunFam" id="3.30.465.10:FF:000004">
    <property type="entry name" value="Xanthine dehydrogenase/oxidase"/>
    <property type="match status" value="1"/>
</dbReference>
<dbReference type="Gene3D" id="1.10.150.120">
    <property type="entry name" value="[2Fe-2S]-binding domain"/>
    <property type="match status" value="1"/>
</dbReference>
<feature type="binding site" evidence="20">
    <location>
        <position position="54"/>
    </location>
    <ligand>
        <name>[2Fe-2S] cluster</name>
        <dbReference type="ChEBI" id="CHEBI:190135"/>
        <label>1</label>
    </ligand>
</feature>
<name>A0A1Y1Z2N1_9FUNG</name>
<dbReference type="FunFam" id="3.90.1170.50:FF:000001">
    <property type="entry name" value="Aldehyde oxidase 1"/>
    <property type="match status" value="1"/>
</dbReference>
<comment type="subcellular location">
    <subcellularLocation>
        <location evidence="2">Peroxisome</location>
    </subcellularLocation>
</comment>
<dbReference type="FunFam" id="3.10.20.30:FF:000015">
    <property type="entry name" value="Aldehyde oxidase 1"/>
    <property type="match status" value="1"/>
</dbReference>
<feature type="binding site" evidence="20">
    <location>
        <position position="46"/>
    </location>
    <ligand>
        <name>[2Fe-2S] cluster</name>
        <dbReference type="ChEBI" id="CHEBI:190135"/>
        <label>1</label>
    </ligand>
</feature>
<dbReference type="OrthoDB" id="8300278at2759"/>
<feature type="domain" description="2Fe-2S ferredoxin-type" evidence="21">
    <location>
        <begin position="8"/>
        <end position="94"/>
    </location>
</feature>
<keyword evidence="10" id="KW-0560">Oxidoreductase</keyword>
<feature type="binding site" evidence="20">
    <location>
        <position position="152"/>
    </location>
    <ligand>
        <name>[2Fe-2S] cluster</name>
        <dbReference type="ChEBI" id="CHEBI:190135"/>
        <label>2</label>
    </ligand>
</feature>
<sequence>MSIQSYSNILTFYVNGTRIVLQNPDPEMTLLQYLRGTGLTGTKLGCGEGGCGACTLLVSSYDPKTKKITHTSTNACLAPLCAMDGKHVITIEGIGNAKNPHPVQERIALAHGSQCGFCTPGIAMSLYALLRNNPNPSEHDIEEAFDGNLCRCTGYRPILDAAKTFATPAGGCCGGSNKAGGCCQDQEQQAIKEEATKGCGKEGGCCQDKKEFDDKLNFAVDNDKFEKVKLKKYDPSQELIFPPGLIKYAQGDKEKEGASGLKPLAFSNNRYKWYRPLELDELLQLKAEYPDAKIIAGNSEVGIEIKFKQIYYPVMIYVSDIEELKKVEYSEEGITFGANITLSNFERELKKAVEKYEPSKTENFKAYLSNLRWFAGRQIRNVGTIAGNIVTASPISDLNPVFVSSRAVMVVSSKEGGLRSIKMTEFFLGYRKTALRPGEVVVSLFVPFTKEYEFAQSFKQAKRKDDDIAIANGGLRVKFEKSDEKFIVKDIVLAFGGMGPTTLQAKSAMEYLIGKEWGYREDFLEVVTRLGFDLPIQYSSPGGMGEFRKALSASFFYKFWCNVSNKLGLDIQESKFADEVEDIERAVSQASQSMPVRPENVVGKGVAHLSALKQVTGEAIYVDDMPSYSGELYGALVTSKKARAKILNVDAANALQADGVVGFYSAKDVPGNNTWGPVFQDEEVFASTDVYFLGQIIGIVVAKSQNEAQAAARMVNVEYEDLPHILTIEEAIEKESFVPAPREIIRGDVDEAFKNCDHVFEGETKIGGQEHFYLETNACIVVPKEGDEIEIFSSTQNPTETQHVVAKVLDCPDSRVIVRTKRLGGGFGGKESRTVMLTAPMAVAAHHLRKPIRVMLDRDEDMLISGQRHPFLGRWKVGVNKDGKLQALDVKVYANAGWSADLTMAVVERAMSHSDNCYWIPNVRAIGKACITNIHSNTAYRGFGGPQGMIICENWVHEVADRLNIPVDQFREINMYKEGQITHFNQELTDWHIPKMWKQIKESSNYDARRQAVDEFNKTHTFKKRGLAIIPTKFGISFTAKHLNQAGALVHVYTDGSVLLTHGGIEMGQGIHTKMAQIAAETLGVPLEKVYINETATNTVANTSPTAASAGSDLNGQAVKAACEQVADRLRPYREKMPDASIAELAKAAYFDRVNLSANGYYRTPDIGYVWGKNEGMMFFYFTLGIAVSEVEIDILTGDHTIISTDILMDVGKSLNYSIDLGQVEGAWLQGAGWSTMEETLFFPNGMLFTRGPGTYKIPGFRDIPQRFRVDLLDGVEYKNLKTIHGSKGIGEPPFFLGTSVYYAIRDAVSAARKDNGNTETFTLAHPATAEQIRMASSDEIATLSRIVPQEGEKPWAIRV</sequence>
<evidence type="ECO:0000256" key="19">
    <source>
        <dbReference type="PIRSR" id="PIRSR000127-2"/>
    </source>
</evidence>
<dbReference type="InterPro" id="IPR036318">
    <property type="entry name" value="FAD-bd_PCMH-like_sf"/>
</dbReference>
<evidence type="ECO:0000256" key="13">
    <source>
        <dbReference type="ARBA" id="ARBA00023027"/>
    </source>
</evidence>
<dbReference type="PIRSF" id="PIRSF000127">
    <property type="entry name" value="Xanthine_DH"/>
    <property type="match status" value="1"/>
</dbReference>
<dbReference type="FunFam" id="3.30.43.10:FF:000001">
    <property type="entry name" value="Xanthine dehydrogenase/oxidase"/>
    <property type="match status" value="1"/>
</dbReference>
<dbReference type="GO" id="GO:0071949">
    <property type="term" value="F:FAD binding"/>
    <property type="evidence" value="ECO:0007669"/>
    <property type="project" value="InterPro"/>
</dbReference>
<keyword evidence="7 20" id="KW-0001">2Fe-2S</keyword>
<feature type="binding site" evidence="19">
    <location>
        <position position="459"/>
    </location>
    <ligand>
        <name>FAD</name>
        <dbReference type="ChEBI" id="CHEBI:57692"/>
    </ligand>
</feature>
<dbReference type="GO" id="GO:0004854">
    <property type="term" value="F:xanthine dehydrogenase activity"/>
    <property type="evidence" value="ECO:0007669"/>
    <property type="project" value="UniProtKB-EC"/>
</dbReference>
<comment type="cofactor">
    <cofactor evidence="20">
        <name>[2Fe-2S] cluster</name>
        <dbReference type="ChEBI" id="CHEBI:190135"/>
    </cofactor>
    <text evidence="20">Binds 2 [2Fe-2S] clusters.</text>
</comment>
<feature type="binding site" evidence="20">
    <location>
        <position position="51"/>
    </location>
    <ligand>
        <name>[2Fe-2S] cluster</name>
        <dbReference type="ChEBI" id="CHEBI:190135"/>
        <label>1</label>
    </ligand>
</feature>
<dbReference type="InterPro" id="IPR036683">
    <property type="entry name" value="CO_DH_flav_C_dom_sf"/>
</dbReference>
<keyword evidence="8 20" id="KW-0479">Metal-binding</keyword>
<feature type="active site" description="Proton acceptor" evidence="18">
    <location>
        <position position="1292"/>
    </location>
</feature>
<comment type="similarity">
    <text evidence="3">Belongs to the xanthine dehydrogenase family.</text>
</comment>
<dbReference type="PROSITE" id="PS51085">
    <property type="entry name" value="2FE2S_FER_2"/>
    <property type="match status" value="1"/>
</dbReference>
<dbReference type="InterPro" id="IPR006058">
    <property type="entry name" value="2Fe2S_fd_BS"/>
</dbReference>
<dbReference type="EC" id="1.17.1.4" evidence="4"/>
<evidence type="ECO:0000256" key="1">
    <source>
        <dbReference type="ARBA" id="ARBA00001974"/>
    </source>
</evidence>
<feature type="binding site" evidence="19">
    <location>
        <position position="831"/>
    </location>
    <ligand>
        <name>substrate</name>
    </ligand>
</feature>
<protein>
    <recommendedName>
        <fullName evidence="4">xanthine dehydrogenase</fullName>
        <ecNumber evidence="4">1.17.1.4</ecNumber>
    </recommendedName>
</protein>
<feature type="binding site" evidence="20">
    <location>
        <position position="941"/>
    </location>
    <ligand>
        <name>Mo-molybdopterin</name>
        <dbReference type="ChEBI" id="CHEBI:71302"/>
    </ligand>
    <ligandPart>
        <name>Mo</name>
        <dbReference type="ChEBI" id="CHEBI:28685"/>
    </ligandPart>
</feature>
<keyword evidence="6" id="KW-0285">Flavoprotein</keyword>
<evidence type="ECO:0000256" key="17">
    <source>
        <dbReference type="ARBA" id="ARBA00049517"/>
    </source>
</evidence>
<comment type="cofactor">
    <cofactor evidence="1 19">
        <name>FAD</name>
        <dbReference type="ChEBI" id="CHEBI:57692"/>
    </cofactor>
</comment>
<dbReference type="InterPro" id="IPR002888">
    <property type="entry name" value="2Fe-2S-bd"/>
</dbReference>
<feature type="binding site" evidence="20">
    <location>
        <position position="150"/>
    </location>
    <ligand>
        <name>[2Fe-2S] cluster</name>
        <dbReference type="ChEBI" id="CHEBI:190135"/>
        <label>2</label>
    </ligand>
</feature>
<evidence type="ECO:0000256" key="6">
    <source>
        <dbReference type="ARBA" id="ARBA00022630"/>
    </source>
</evidence>
<dbReference type="InterPro" id="IPR000674">
    <property type="entry name" value="Ald_Oxase/Xan_DH_a/b"/>
</dbReference>
<feature type="binding site" evidence="19">
    <location>
        <begin position="294"/>
        <end position="301"/>
    </location>
    <ligand>
        <name>FAD</name>
        <dbReference type="ChEBI" id="CHEBI:57692"/>
    </ligand>
</feature>
<dbReference type="FunFam" id="3.30.365.10:FF:000003">
    <property type="entry name" value="Aldehyde oxidase 1"/>
    <property type="match status" value="1"/>
</dbReference>
<feature type="binding site" evidence="19">
    <location>
        <position position="943"/>
    </location>
    <ligand>
        <name>substrate</name>
    </ligand>
</feature>
<dbReference type="PANTHER" id="PTHR45444">
    <property type="entry name" value="XANTHINE DEHYDROGENASE"/>
    <property type="match status" value="1"/>
</dbReference>
<dbReference type="PROSITE" id="PS00197">
    <property type="entry name" value="2FE2S_FER_1"/>
    <property type="match status" value="1"/>
</dbReference>
<keyword evidence="11 20" id="KW-0408">Iron</keyword>
<evidence type="ECO:0000256" key="8">
    <source>
        <dbReference type="ARBA" id="ARBA00022723"/>
    </source>
</evidence>
<dbReference type="InterPro" id="IPR008274">
    <property type="entry name" value="AldOxase/xan_DH_MoCoBD1"/>
</dbReference>
<dbReference type="Pfam" id="PF03450">
    <property type="entry name" value="CO_deh_flav_C"/>
    <property type="match status" value="1"/>
</dbReference>
<dbReference type="NCBIfam" id="TIGR02965">
    <property type="entry name" value="xanthine_xdhB"/>
    <property type="match status" value="1"/>
</dbReference>
<dbReference type="PROSITE" id="PS51387">
    <property type="entry name" value="FAD_PCMH"/>
    <property type="match status" value="1"/>
</dbReference>
<dbReference type="SUPFAM" id="SSF54292">
    <property type="entry name" value="2Fe-2S ferredoxin-like"/>
    <property type="match status" value="1"/>
</dbReference>
<dbReference type="Gene3D" id="3.30.365.10">
    <property type="entry name" value="Aldehyde oxidase/xanthine dehydrogenase, molybdopterin binding domain"/>
    <property type="match status" value="4"/>
</dbReference>
<evidence type="ECO:0000313" key="24">
    <source>
        <dbReference type="Proteomes" id="UP000193498"/>
    </source>
</evidence>
<dbReference type="GO" id="GO:0051537">
    <property type="term" value="F:2 iron, 2 sulfur cluster binding"/>
    <property type="evidence" value="ECO:0007669"/>
    <property type="project" value="UniProtKB-KW"/>
</dbReference>
<dbReference type="InterPro" id="IPR014307">
    <property type="entry name" value="Xanthine_DH_ssu"/>
</dbReference>
<dbReference type="InterPro" id="IPR016166">
    <property type="entry name" value="FAD-bd_PCMH"/>
</dbReference>
<dbReference type="Pfam" id="PF01315">
    <property type="entry name" value="Ald_Xan_dh_C"/>
    <property type="match status" value="1"/>
</dbReference>